<keyword evidence="3" id="KW-0804">Transcription</keyword>
<dbReference type="SUPFAM" id="SSF46785">
    <property type="entry name" value="Winged helix' DNA-binding domain"/>
    <property type="match status" value="1"/>
</dbReference>
<dbReference type="PANTHER" id="PTHR33164">
    <property type="entry name" value="TRANSCRIPTIONAL REGULATOR, MARR FAMILY"/>
    <property type="match status" value="1"/>
</dbReference>
<dbReference type="InterPro" id="IPR036390">
    <property type="entry name" value="WH_DNA-bd_sf"/>
</dbReference>
<dbReference type="EMBL" id="JAVDQH010000012">
    <property type="protein sequence ID" value="MDR6245143.1"/>
    <property type="molecule type" value="Genomic_DNA"/>
</dbReference>
<evidence type="ECO:0000313" key="5">
    <source>
        <dbReference type="EMBL" id="MDR6245143.1"/>
    </source>
</evidence>
<keyword evidence="2" id="KW-0238">DNA-binding</keyword>
<evidence type="ECO:0000256" key="1">
    <source>
        <dbReference type="ARBA" id="ARBA00023015"/>
    </source>
</evidence>
<feature type="domain" description="HTH marR-type" evidence="4">
    <location>
        <begin position="18"/>
        <end position="151"/>
    </location>
</feature>
<dbReference type="PANTHER" id="PTHR33164:SF56">
    <property type="entry name" value="HTH-TYPE TRANSCRIPTIONAL REGULATOR MHQR"/>
    <property type="match status" value="1"/>
</dbReference>
<evidence type="ECO:0000256" key="3">
    <source>
        <dbReference type="ARBA" id="ARBA00023163"/>
    </source>
</evidence>
<gene>
    <name evidence="5" type="ORF">JOC58_003042</name>
</gene>
<dbReference type="Pfam" id="PF01047">
    <property type="entry name" value="MarR"/>
    <property type="match status" value="1"/>
</dbReference>
<dbReference type="InterPro" id="IPR036388">
    <property type="entry name" value="WH-like_DNA-bd_sf"/>
</dbReference>
<reference evidence="5 6" key="1">
    <citation type="submission" date="2023-07" db="EMBL/GenBank/DDBJ databases">
        <title>Genomic Encyclopedia of Type Strains, Phase IV (KMG-IV): sequencing the most valuable type-strain genomes for metagenomic binning, comparative biology and taxonomic classification.</title>
        <authorList>
            <person name="Goeker M."/>
        </authorList>
    </citation>
    <scope>NUCLEOTIDE SEQUENCE [LARGE SCALE GENOMIC DNA]</scope>
    <source>
        <strain evidence="5 6">DSM 22170</strain>
    </source>
</reference>
<proteinExistence type="predicted"/>
<keyword evidence="1" id="KW-0805">Transcription regulation</keyword>
<name>A0ABU1J0Z9_9BACL</name>
<organism evidence="5 6">
    <name type="scientific">Paenibacillus hunanensis</name>
    <dbReference type="NCBI Taxonomy" id="539262"/>
    <lineage>
        <taxon>Bacteria</taxon>
        <taxon>Bacillati</taxon>
        <taxon>Bacillota</taxon>
        <taxon>Bacilli</taxon>
        <taxon>Bacillales</taxon>
        <taxon>Paenibacillaceae</taxon>
        <taxon>Paenibacillus</taxon>
    </lineage>
</organism>
<sequence length="158" mass="17703">MKQANRTTAPVNDVEKESLHLWMVLSRAYQSVVSLINADIQSYGLNPTELGVLDFLYHSDEPQPLQKIGQKVLISSGNITYVVDKLEKKNLLARRSCDNDRRVIFAELTEQGNSFFEGIFDQHKQAIVEAMAGLTQEEKLVVIPLLKKLGFAAADKTV</sequence>
<dbReference type="RefSeq" id="WP_229685855.1">
    <property type="nucleotide sequence ID" value="NZ_BMMB01000007.1"/>
</dbReference>
<evidence type="ECO:0000256" key="2">
    <source>
        <dbReference type="ARBA" id="ARBA00023125"/>
    </source>
</evidence>
<dbReference type="InterPro" id="IPR039422">
    <property type="entry name" value="MarR/SlyA-like"/>
</dbReference>
<dbReference type="PROSITE" id="PS50995">
    <property type="entry name" value="HTH_MARR_2"/>
    <property type="match status" value="1"/>
</dbReference>
<dbReference type="Gene3D" id="1.10.10.10">
    <property type="entry name" value="Winged helix-like DNA-binding domain superfamily/Winged helix DNA-binding domain"/>
    <property type="match status" value="1"/>
</dbReference>
<dbReference type="Proteomes" id="UP001185028">
    <property type="component" value="Unassembled WGS sequence"/>
</dbReference>
<dbReference type="PRINTS" id="PR00598">
    <property type="entry name" value="HTHMARR"/>
</dbReference>
<dbReference type="SMART" id="SM00347">
    <property type="entry name" value="HTH_MARR"/>
    <property type="match status" value="1"/>
</dbReference>
<evidence type="ECO:0000313" key="6">
    <source>
        <dbReference type="Proteomes" id="UP001185028"/>
    </source>
</evidence>
<comment type="caution">
    <text evidence="5">The sequence shown here is derived from an EMBL/GenBank/DDBJ whole genome shotgun (WGS) entry which is preliminary data.</text>
</comment>
<accession>A0ABU1J0Z9</accession>
<evidence type="ECO:0000259" key="4">
    <source>
        <dbReference type="PROSITE" id="PS50995"/>
    </source>
</evidence>
<keyword evidence="6" id="KW-1185">Reference proteome</keyword>
<protein>
    <submittedName>
        <fullName evidence="5">MarR family 2-MHQ and catechol resistance regulon transcriptional repressor</fullName>
    </submittedName>
</protein>
<dbReference type="InterPro" id="IPR000835">
    <property type="entry name" value="HTH_MarR-typ"/>
</dbReference>